<accession>A0A086M2Y4</accession>
<organism evidence="1 2">
    <name type="scientific">Toxoplasma gondii RUB</name>
    <dbReference type="NCBI Taxonomy" id="935652"/>
    <lineage>
        <taxon>Eukaryota</taxon>
        <taxon>Sar</taxon>
        <taxon>Alveolata</taxon>
        <taxon>Apicomplexa</taxon>
        <taxon>Conoidasida</taxon>
        <taxon>Coccidia</taxon>
        <taxon>Eucoccidiorida</taxon>
        <taxon>Eimeriorina</taxon>
        <taxon>Sarcocystidae</taxon>
        <taxon>Toxoplasma</taxon>
    </lineage>
</organism>
<reference evidence="1 2" key="1">
    <citation type="submission" date="2014-05" db="EMBL/GenBank/DDBJ databases">
        <authorList>
            <person name="Sibley D."/>
            <person name="Venepally P."/>
            <person name="Karamycheva S."/>
            <person name="Hadjithomas M."/>
            <person name="Khan A."/>
            <person name="Brunk B."/>
            <person name="Roos D."/>
            <person name="Caler E."/>
            <person name="Lorenzi H."/>
        </authorList>
    </citation>
    <scope>NUCLEOTIDE SEQUENCE [LARGE SCALE GENOMIC DNA]</scope>
    <source>
        <strain evidence="1 2">RUB</strain>
    </source>
</reference>
<name>A0A086M2Y4_TOXGO</name>
<evidence type="ECO:0000313" key="2">
    <source>
        <dbReference type="Proteomes" id="UP000028834"/>
    </source>
</evidence>
<protein>
    <submittedName>
        <fullName evidence="1">Malic enzyme</fullName>
    </submittedName>
</protein>
<proteinExistence type="predicted"/>
<gene>
    <name evidence="1" type="ORF">TGRUB_286440A</name>
</gene>
<dbReference type="Proteomes" id="UP000028834">
    <property type="component" value="Unassembled WGS sequence"/>
</dbReference>
<sequence length="12" mass="1407">MAELEDTIEDLQ</sequence>
<dbReference type="VEuPathDB" id="ToxoDB:TGRUB_286440A"/>
<comment type="caution">
    <text evidence="1">The sequence shown here is derived from an EMBL/GenBank/DDBJ whole genome shotgun (WGS) entry which is preliminary data.</text>
</comment>
<feature type="non-terminal residue" evidence="1">
    <location>
        <position position="12"/>
    </location>
</feature>
<dbReference type="EMBL" id="AFYV02001019">
    <property type="protein sequence ID" value="KFG63252.1"/>
    <property type="molecule type" value="Genomic_DNA"/>
</dbReference>
<evidence type="ECO:0000313" key="1">
    <source>
        <dbReference type="EMBL" id="KFG63252.1"/>
    </source>
</evidence>